<keyword evidence="3" id="KW-1185">Reference proteome</keyword>
<protein>
    <submittedName>
        <fullName evidence="2">Uncharacterized protein</fullName>
    </submittedName>
</protein>
<dbReference type="AlphaFoldDB" id="A0AAD1XVR8"/>
<evidence type="ECO:0000313" key="2">
    <source>
        <dbReference type="EMBL" id="CAI2379441.1"/>
    </source>
</evidence>
<name>A0AAD1XVR8_EUPCR</name>
<proteinExistence type="predicted"/>
<keyword evidence="1" id="KW-0472">Membrane</keyword>
<evidence type="ECO:0000313" key="3">
    <source>
        <dbReference type="Proteomes" id="UP001295684"/>
    </source>
</evidence>
<comment type="caution">
    <text evidence="2">The sequence shown here is derived from an EMBL/GenBank/DDBJ whole genome shotgun (WGS) entry which is preliminary data.</text>
</comment>
<gene>
    <name evidence="2" type="ORF">ECRASSUSDP1_LOCUS20851</name>
</gene>
<feature type="transmembrane region" description="Helical" evidence="1">
    <location>
        <begin position="45"/>
        <end position="65"/>
    </location>
</feature>
<sequence>MGAIRVVRVFFRGKFILKCCLLLLAFSKLDTCFKRLLISYFKKCLIFKPLLLLGRIIFFCGRNLFLAC</sequence>
<keyword evidence="1" id="KW-1133">Transmembrane helix</keyword>
<reference evidence="2" key="1">
    <citation type="submission" date="2023-07" db="EMBL/GenBank/DDBJ databases">
        <authorList>
            <consortium name="AG Swart"/>
            <person name="Singh M."/>
            <person name="Singh A."/>
            <person name="Seah K."/>
            <person name="Emmerich C."/>
        </authorList>
    </citation>
    <scope>NUCLEOTIDE SEQUENCE</scope>
    <source>
        <strain evidence="2">DP1</strain>
    </source>
</reference>
<organism evidence="2 3">
    <name type="scientific">Euplotes crassus</name>
    <dbReference type="NCBI Taxonomy" id="5936"/>
    <lineage>
        <taxon>Eukaryota</taxon>
        <taxon>Sar</taxon>
        <taxon>Alveolata</taxon>
        <taxon>Ciliophora</taxon>
        <taxon>Intramacronucleata</taxon>
        <taxon>Spirotrichea</taxon>
        <taxon>Hypotrichia</taxon>
        <taxon>Euplotida</taxon>
        <taxon>Euplotidae</taxon>
        <taxon>Moneuplotes</taxon>
    </lineage>
</organism>
<evidence type="ECO:0000256" key="1">
    <source>
        <dbReference type="SAM" id="Phobius"/>
    </source>
</evidence>
<dbReference type="EMBL" id="CAMPGE010021285">
    <property type="protein sequence ID" value="CAI2379441.1"/>
    <property type="molecule type" value="Genomic_DNA"/>
</dbReference>
<dbReference type="Proteomes" id="UP001295684">
    <property type="component" value="Unassembled WGS sequence"/>
</dbReference>
<keyword evidence="1" id="KW-0812">Transmembrane</keyword>
<accession>A0AAD1XVR8</accession>